<keyword evidence="4 7" id="KW-0378">Hydrolase</keyword>
<dbReference type="InterPro" id="IPR045090">
    <property type="entry name" value="Pept_M3A_M3B"/>
</dbReference>
<dbReference type="GO" id="GO:0046872">
    <property type="term" value="F:metal ion binding"/>
    <property type="evidence" value="ECO:0007669"/>
    <property type="project" value="UniProtKB-UniRule"/>
</dbReference>
<dbReference type="PANTHER" id="PTHR11804">
    <property type="entry name" value="PROTEASE M3 THIMET OLIGOPEPTIDASE-RELATED"/>
    <property type="match status" value="1"/>
</dbReference>
<feature type="domain" description="Peptidase M3A/M3B catalytic" evidence="8">
    <location>
        <begin position="224"/>
        <end position="691"/>
    </location>
</feature>
<evidence type="ECO:0000256" key="7">
    <source>
        <dbReference type="RuleBase" id="RU003435"/>
    </source>
</evidence>
<dbReference type="GO" id="GO:0006508">
    <property type="term" value="P:proteolysis"/>
    <property type="evidence" value="ECO:0007669"/>
    <property type="project" value="UniProtKB-KW"/>
</dbReference>
<dbReference type="GO" id="GO:0005758">
    <property type="term" value="C:mitochondrial intermembrane space"/>
    <property type="evidence" value="ECO:0007669"/>
    <property type="project" value="TreeGrafter"/>
</dbReference>
<sequence length="692" mass="79867">MTVRNISNLAPQPPPRFTATPASLLNSAKELIIRTQEIQDQLVHKISCTGETASFATFLLPLAQNENVMTWEANLIKFYQYVSPNAELRTASREAKRLLADFTIETSMREDLFKLVKAAKEHASSDDMDIESQRLLRSEYRRYIANGLGLPSGPQRDRFKKISKRMSEVKIEFQRNLDEEDGGVWFTLQELAGVPSDVVERLEHDGEDERKVKVTYQYSDYFPVMDHAKNGETRKKLFLGFENKCQDNVPLFKEMIVLRDERARLLGYLNHAAYQLEDKMVSSTDTVNTFLEDLRLKLVGRGHEEIERLKKLKRANVGDGQYEGHYYLWDQRYYHRAMLEKEYMVDQQQIAEYFGLETTVERMMGIFSILFGLVFSEVSGGEKKQDCTWHPDVKLYHVWDDENQGGEFVGYLYLDLYSRHGKFGHPANFNIQPGFVDANGRRSYPSTALLCSFFKPSESKPCLLQHSEVLTLFHELGHAIHDLVAKTQYSRFHGTRTVQDFCETPSKMLENWCWLQGPLQSLSRHYVTGETIPEDMVESLVKVKKVNNGLFYLRQLHVSIFDMKIHQPECHDEIKSASMSAIYNALWQNITSLEGPRSSHGQPCEDWGHGPATFFHLLSDYGAGYYGYLLAEVYAQDMFYTLFKVDPLNPDEGRRYRRMILEKGGSQPEMQILMEFLGREPSAQAFYGELGI</sequence>
<reference evidence="9 10" key="1">
    <citation type="submission" date="2019-04" db="EMBL/GenBank/DDBJ databases">
        <title>Friends and foes A comparative genomics study of 23 Aspergillus species from section Flavi.</title>
        <authorList>
            <consortium name="DOE Joint Genome Institute"/>
            <person name="Kjaerbolling I."/>
            <person name="Vesth T."/>
            <person name="Frisvad J.C."/>
            <person name="Nybo J.L."/>
            <person name="Theobald S."/>
            <person name="Kildgaard S."/>
            <person name="Isbrandt T."/>
            <person name="Kuo A."/>
            <person name="Sato A."/>
            <person name="Lyhne E.K."/>
            <person name="Kogle M.E."/>
            <person name="Wiebenga A."/>
            <person name="Kun R.S."/>
            <person name="Lubbers R.J."/>
            <person name="Makela M.R."/>
            <person name="Barry K."/>
            <person name="Chovatia M."/>
            <person name="Clum A."/>
            <person name="Daum C."/>
            <person name="Haridas S."/>
            <person name="He G."/>
            <person name="LaButti K."/>
            <person name="Lipzen A."/>
            <person name="Mondo S."/>
            <person name="Riley R."/>
            <person name="Salamov A."/>
            <person name="Simmons B.A."/>
            <person name="Magnuson J.K."/>
            <person name="Henrissat B."/>
            <person name="Mortensen U.H."/>
            <person name="Larsen T.O."/>
            <person name="Devries R.P."/>
            <person name="Grigoriev I.V."/>
            <person name="Machida M."/>
            <person name="Baker S.E."/>
            <person name="Andersen M.R."/>
        </authorList>
    </citation>
    <scope>NUCLEOTIDE SEQUENCE [LARGE SCALE GENOMIC DNA]</scope>
    <source>
        <strain evidence="9 10">CBS 151.66</strain>
    </source>
</reference>
<comment type="similarity">
    <text evidence="1 7">Belongs to the peptidase M3 family.</text>
</comment>
<dbReference type="InterPro" id="IPR024077">
    <property type="entry name" value="Neurolysin/TOP_dom2"/>
</dbReference>
<dbReference type="GO" id="GO:0004222">
    <property type="term" value="F:metalloendopeptidase activity"/>
    <property type="evidence" value="ECO:0007669"/>
    <property type="project" value="InterPro"/>
</dbReference>
<accession>A0A5N5WWA7</accession>
<dbReference type="InterPro" id="IPR001567">
    <property type="entry name" value="Pept_M3A_M3B_dom"/>
</dbReference>
<proteinExistence type="inferred from homology"/>
<evidence type="ECO:0000313" key="10">
    <source>
        <dbReference type="Proteomes" id="UP000326565"/>
    </source>
</evidence>
<dbReference type="Gene3D" id="1.20.1050.40">
    <property type="entry name" value="Endopeptidase. Chain P, domain 1"/>
    <property type="match status" value="1"/>
</dbReference>
<gene>
    <name evidence="9" type="ORF">BDV29DRAFT_158901</name>
</gene>
<name>A0A5N5WWA7_9EURO</name>
<comment type="cofactor">
    <cofactor evidence="7">
        <name>Zn(2+)</name>
        <dbReference type="ChEBI" id="CHEBI:29105"/>
    </cofactor>
    <text evidence="7">Binds 1 zinc ion.</text>
</comment>
<dbReference type="Pfam" id="PF01432">
    <property type="entry name" value="Peptidase_M3"/>
    <property type="match status" value="1"/>
</dbReference>
<evidence type="ECO:0000313" key="9">
    <source>
        <dbReference type="EMBL" id="KAB8072065.1"/>
    </source>
</evidence>
<keyword evidence="5 7" id="KW-0862">Zinc</keyword>
<evidence type="ECO:0000256" key="5">
    <source>
        <dbReference type="ARBA" id="ARBA00022833"/>
    </source>
</evidence>
<dbReference type="EMBL" id="ML732256">
    <property type="protein sequence ID" value="KAB8072065.1"/>
    <property type="molecule type" value="Genomic_DNA"/>
</dbReference>
<dbReference type="Gene3D" id="1.10.1370.10">
    <property type="entry name" value="Neurolysin, domain 3"/>
    <property type="match status" value="1"/>
</dbReference>
<keyword evidence="2 7" id="KW-0645">Protease</keyword>
<dbReference type="CDD" id="cd06455">
    <property type="entry name" value="M3A_TOP"/>
    <property type="match status" value="1"/>
</dbReference>
<evidence type="ECO:0000256" key="4">
    <source>
        <dbReference type="ARBA" id="ARBA00022801"/>
    </source>
</evidence>
<dbReference type="OrthoDB" id="534666at2759"/>
<evidence type="ECO:0000256" key="1">
    <source>
        <dbReference type="ARBA" id="ARBA00006040"/>
    </source>
</evidence>
<evidence type="ECO:0000256" key="3">
    <source>
        <dbReference type="ARBA" id="ARBA00022723"/>
    </source>
</evidence>
<dbReference type="Gene3D" id="3.40.390.10">
    <property type="entry name" value="Collagenase (Catalytic Domain)"/>
    <property type="match status" value="1"/>
</dbReference>
<evidence type="ECO:0000256" key="6">
    <source>
        <dbReference type="ARBA" id="ARBA00023049"/>
    </source>
</evidence>
<dbReference type="GO" id="GO:0006518">
    <property type="term" value="P:peptide metabolic process"/>
    <property type="evidence" value="ECO:0007669"/>
    <property type="project" value="TreeGrafter"/>
</dbReference>
<organism evidence="9 10">
    <name type="scientific">Aspergillus leporis</name>
    <dbReference type="NCBI Taxonomy" id="41062"/>
    <lineage>
        <taxon>Eukaryota</taxon>
        <taxon>Fungi</taxon>
        <taxon>Dikarya</taxon>
        <taxon>Ascomycota</taxon>
        <taxon>Pezizomycotina</taxon>
        <taxon>Eurotiomycetes</taxon>
        <taxon>Eurotiomycetidae</taxon>
        <taxon>Eurotiales</taxon>
        <taxon>Aspergillaceae</taxon>
        <taxon>Aspergillus</taxon>
        <taxon>Aspergillus subgen. Circumdati</taxon>
    </lineage>
</organism>
<dbReference type="PANTHER" id="PTHR11804:SF84">
    <property type="entry name" value="SACCHAROLYSIN"/>
    <property type="match status" value="1"/>
</dbReference>
<dbReference type="SUPFAM" id="SSF55486">
    <property type="entry name" value="Metalloproteases ('zincins'), catalytic domain"/>
    <property type="match status" value="1"/>
</dbReference>
<keyword evidence="10" id="KW-1185">Reference proteome</keyword>
<evidence type="ECO:0000259" key="8">
    <source>
        <dbReference type="Pfam" id="PF01432"/>
    </source>
</evidence>
<dbReference type="AlphaFoldDB" id="A0A5N5WWA7"/>
<dbReference type="InterPro" id="IPR024080">
    <property type="entry name" value="Neurolysin/TOP_N"/>
</dbReference>
<keyword evidence="6 7" id="KW-0482">Metalloprotease</keyword>
<dbReference type="Proteomes" id="UP000326565">
    <property type="component" value="Unassembled WGS sequence"/>
</dbReference>
<evidence type="ECO:0000256" key="2">
    <source>
        <dbReference type="ARBA" id="ARBA00022670"/>
    </source>
</evidence>
<keyword evidence="3 7" id="KW-0479">Metal-binding</keyword>
<dbReference type="FunFam" id="3.40.390.10:FF:000006">
    <property type="entry name" value="Thimet oligopeptidase 1"/>
    <property type="match status" value="1"/>
</dbReference>
<dbReference type="InterPro" id="IPR024079">
    <property type="entry name" value="MetalloPept_cat_dom_sf"/>
</dbReference>
<protein>
    <recommendedName>
        <fullName evidence="8">Peptidase M3A/M3B catalytic domain-containing protein</fullName>
    </recommendedName>
</protein>